<reference evidence="3 4" key="1">
    <citation type="submission" date="2014-09" db="EMBL/GenBank/DDBJ databases">
        <authorList>
            <person name="Hornung B.V."/>
        </authorList>
    </citation>
    <scope>NUCLEOTIDE SEQUENCE [LARGE SCALE GENOMIC DNA]</scope>
    <source>
        <strain evidence="3 4">FRIFI</strain>
    </source>
</reference>
<dbReference type="EMBL" id="LN650648">
    <property type="protein sequence ID" value="CEI72797.1"/>
    <property type="molecule type" value="Genomic_DNA"/>
</dbReference>
<gene>
    <name evidence="3" type="ORF">FRIFI_1261</name>
</gene>
<dbReference type="KEGG" id="rhom:FRIFI_1261"/>
<keyword evidence="1" id="KW-0472">Membrane</keyword>
<feature type="transmembrane region" description="Helical" evidence="1">
    <location>
        <begin position="288"/>
        <end position="305"/>
    </location>
</feature>
<evidence type="ECO:0000313" key="4">
    <source>
        <dbReference type="Proteomes" id="UP000245695"/>
    </source>
</evidence>
<feature type="transmembrane region" description="Helical" evidence="1">
    <location>
        <begin position="183"/>
        <end position="202"/>
    </location>
</feature>
<dbReference type="RefSeq" id="WP_166505363.1">
    <property type="nucleotide sequence ID" value="NZ_JAKNTL010000007.1"/>
</dbReference>
<feature type="transmembrane region" description="Helical" evidence="1">
    <location>
        <begin position="52"/>
        <end position="74"/>
    </location>
</feature>
<feature type="transmembrane region" description="Helical" evidence="1">
    <location>
        <begin position="7"/>
        <end position="40"/>
    </location>
</feature>
<dbReference type="Pfam" id="PF25928">
    <property type="entry name" value="DUF7973"/>
    <property type="match status" value="2"/>
</dbReference>
<feature type="transmembrane region" description="Helical" evidence="1">
    <location>
        <begin position="214"/>
        <end position="233"/>
    </location>
</feature>
<name>A0A2P2BR19_9FIRM</name>
<keyword evidence="4" id="KW-1185">Reference proteome</keyword>
<keyword evidence="1" id="KW-0812">Transmembrane</keyword>
<proteinExistence type="predicted"/>
<feature type="domain" description="DUF7973" evidence="2">
    <location>
        <begin position="218"/>
        <end position="303"/>
    </location>
</feature>
<feature type="transmembrane region" description="Helical" evidence="1">
    <location>
        <begin position="245"/>
        <end position="268"/>
    </location>
</feature>
<evidence type="ECO:0000256" key="1">
    <source>
        <dbReference type="SAM" id="Phobius"/>
    </source>
</evidence>
<protein>
    <recommendedName>
        <fullName evidence="2">DUF7973 domain-containing protein</fullName>
    </recommendedName>
</protein>
<dbReference type="AlphaFoldDB" id="A0A2P2BR19"/>
<sequence length="306" mass="31269">MDIFAMVAAFGGGAFGALIGALPAFILTGVIAIAGAAIGMAGGSDLVVGNVAFGSFLGPHIAFAGGVAAAAYAANKRSTSTSKVTSTGEKILGSDEVESGTSIGLSLNLTGDYKVLLVGGIFGILGFLINYLYVSVIVLPTDTPGMTVFTLGVIARLTLGNSGLFGKYDKNKKRKYLSTGKMLGYNIVLGASLGIVVSYVAASLSNTFEVAPEVISLFPTLCFGISAFSLIFTQTGSATPATHHITLISALAAVVSGNPIFGVLFGIISCLIGDFGANTLNSNCDSHIDPPAFSIFICTFIINFIF</sequence>
<dbReference type="Proteomes" id="UP000245695">
    <property type="component" value="Chromosome 1"/>
</dbReference>
<feature type="transmembrane region" description="Helical" evidence="1">
    <location>
        <begin position="145"/>
        <end position="162"/>
    </location>
</feature>
<accession>A0A2P2BR19</accession>
<keyword evidence="1" id="KW-1133">Transmembrane helix</keyword>
<evidence type="ECO:0000313" key="3">
    <source>
        <dbReference type="EMBL" id="CEI72797.1"/>
    </source>
</evidence>
<evidence type="ECO:0000259" key="2">
    <source>
        <dbReference type="Pfam" id="PF25928"/>
    </source>
</evidence>
<feature type="transmembrane region" description="Helical" evidence="1">
    <location>
        <begin position="115"/>
        <end position="139"/>
    </location>
</feature>
<dbReference type="InterPro" id="IPR058279">
    <property type="entry name" value="DUF7973"/>
</dbReference>
<organism evidence="3 4">
    <name type="scientific">Romboutsia hominis</name>
    <dbReference type="NCBI Taxonomy" id="1507512"/>
    <lineage>
        <taxon>Bacteria</taxon>
        <taxon>Bacillati</taxon>
        <taxon>Bacillota</taxon>
        <taxon>Clostridia</taxon>
        <taxon>Peptostreptococcales</taxon>
        <taxon>Peptostreptococcaceae</taxon>
        <taxon>Romboutsia</taxon>
    </lineage>
</organism>
<feature type="domain" description="DUF7973" evidence="2">
    <location>
        <begin position="4"/>
        <end position="168"/>
    </location>
</feature>